<dbReference type="Proteomes" id="UP000199659">
    <property type="component" value="Unassembled WGS sequence"/>
</dbReference>
<accession>A0A1I6HTK0</accession>
<keyword evidence="2" id="KW-1185">Reference proteome</keyword>
<name>A0A1I6HTK0_9FIRM</name>
<dbReference type="STRING" id="37658.SAMN05661086_00279"/>
<dbReference type="AlphaFoldDB" id="A0A1I6HTK0"/>
<organism evidence="1 2">
    <name type="scientific">Anaeromicropila populeti</name>
    <dbReference type="NCBI Taxonomy" id="37658"/>
    <lineage>
        <taxon>Bacteria</taxon>
        <taxon>Bacillati</taxon>
        <taxon>Bacillota</taxon>
        <taxon>Clostridia</taxon>
        <taxon>Lachnospirales</taxon>
        <taxon>Lachnospiraceae</taxon>
        <taxon>Anaeromicropila</taxon>
    </lineage>
</organism>
<sequence>MEYFILETDQRILQTIKPESKEGQFEKGEPFVCNTKFKEWGRLPDFFVVQKVRKKYFCFSDQLKQLFEVYADGFIRAVPFFPTDREKERQEVYWNLELAETEYFANRTLYSPEKPSLLKEPDCGCYCFQAEDEKGSYIIVSLHMVENMLRREIYGVKFVPIGIREGIA</sequence>
<proteinExistence type="predicted"/>
<protein>
    <submittedName>
        <fullName evidence="1">Uncharacterized protein</fullName>
    </submittedName>
</protein>
<dbReference type="EMBL" id="FOYZ01000001">
    <property type="protein sequence ID" value="SFR57775.1"/>
    <property type="molecule type" value="Genomic_DNA"/>
</dbReference>
<reference evidence="1 2" key="1">
    <citation type="submission" date="2016-10" db="EMBL/GenBank/DDBJ databases">
        <authorList>
            <person name="de Groot N.N."/>
        </authorList>
    </citation>
    <scope>NUCLEOTIDE SEQUENCE [LARGE SCALE GENOMIC DNA]</scope>
    <source>
        <strain evidence="1 2">743A</strain>
    </source>
</reference>
<evidence type="ECO:0000313" key="1">
    <source>
        <dbReference type="EMBL" id="SFR57775.1"/>
    </source>
</evidence>
<gene>
    <name evidence="1" type="ORF">SAMN05661086_00279</name>
</gene>
<dbReference type="RefSeq" id="WP_092558899.1">
    <property type="nucleotide sequence ID" value="NZ_FOYZ01000001.1"/>
</dbReference>
<dbReference type="OrthoDB" id="1906379at2"/>
<evidence type="ECO:0000313" key="2">
    <source>
        <dbReference type="Proteomes" id="UP000199659"/>
    </source>
</evidence>